<proteinExistence type="predicted"/>
<organism evidence="1 2">
    <name type="scientific">Paenibacillus lacisoli</name>
    <dbReference type="NCBI Taxonomy" id="3064525"/>
    <lineage>
        <taxon>Bacteria</taxon>
        <taxon>Bacillati</taxon>
        <taxon>Bacillota</taxon>
        <taxon>Bacilli</taxon>
        <taxon>Bacillales</taxon>
        <taxon>Paenibacillaceae</taxon>
        <taxon>Paenibacillus</taxon>
    </lineage>
</organism>
<evidence type="ECO:0000313" key="2">
    <source>
        <dbReference type="Proteomes" id="UP001240171"/>
    </source>
</evidence>
<dbReference type="SUPFAM" id="SSF50939">
    <property type="entry name" value="Sialidases"/>
    <property type="match status" value="1"/>
</dbReference>
<dbReference type="Proteomes" id="UP001240171">
    <property type="component" value="Unassembled WGS sequence"/>
</dbReference>
<name>A0ABT9CED6_9BACL</name>
<comment type="caution">
    <text evidence="1">The sequence shown here is derived from an EMBL/GenBank/DDBJ whole genome shotgun (WGS) entry which is preliminary data.</text>
</comment>
<keyword evidence="2" id="KW-1185">Reference proteome</keyword>
<accession>A0ABT9CED6</accession>
<gene>
    <name evidence="1" type="ORF">Q5741_06515</name>
</gene>
<protein>
    <recommendedName>
        <fullName evidence="3">Exo-alpha-sialidase</fullName>
    </recommendedName>
</protein>
<evidence type="ECO:0008006" key="3">
    <source>
        <dbReference type="Google" id="ProtNLM"/>
    </source>
</evidence>
<evidence type="ECO:0000313" key="1">
    <source>
        <dbReference type="EMBL" id="MDO7906071.1"/>
    </source>
</evidence>
<sequence>MTFKDQFGDLSQILWTGKFFVASDQVYGVYISKDGLSWTKVSSVSKSDYWLTSMVSDGKRVVAAFQIYNNGNQYTKIMQSTNGTTWTALATIGINEVQLAWNGQQYMAVYPYDPSKMWISKNARQWSRSAANLDYNDNFEFVTSFGGNFFAFNDSIKEVDGDYVTYNAYYTSRDGVKWKEVAVQNKYDFDLNGDEMMLDGIKAYGKYIFVGAYGQIMYTNELQF</sequence>
<reference evidence="1 2" key="1">
    <citation type="submission" date="2023-07" db="EMBL/GenBank/DDBJ databases">
        <title>Paenibacillus sp. JX-17 nov. isolated from soil.</title>
        <authorList>
            <person name="Wan Y."/>
            <person name="Liu B."/>
        </authorList>
    </citation>
    <scope>NUCLEOTIDE SEQUENCE [LARGE SCALE GENOMIC DNA]</scope>
    <source>
        <strain evidence="1 2">JX-17</strain>
    </source>
</reference>
<dbReference type="InterPro" id="IPR036278">
    <property type="entry name" value="Sialidase_sf"/>
</dbReference>
<dbReference type="EMBL" id="JAUQTB010000002">
    <property type="protein sequence ID" value="MDO7906071.1"/>
    <property type="molecule type" value="Genomic_DNA"/>
</dbReference>